<organism evidence="2 3">
    <name type="scientific">Knipowitschia caucasica</name>
    <name type="common">Caucasian dwarf goby</name>
    <name type="synonym">Pomatoschistus caucasicus</name>
    <dbReference type="NCBI Taxonomy" id="637954"/>
    <lineage>
        <taxon>Eukaryota</taxon>
        <taxon>Metazoa</taxon>
        <taxon>Chordata</taxon>
        <taxon>Craniata</taxon>
        <taxon>Vertebrata</taxon>
        <taxon>Euteleostomi</taxon>
        <taxon>Actinopterygii</taxon>
        <taxon>Neopterygii</taxon>
        <taxon>Teleostei</taxon>
        <taxon>Neoteleostei</taxon>
        <taxon>Acanthomorphata</taxon>
        <taxon>Gobiaria</taxon>
        <taxon>Gobiiformes</taxon>
        <taxon>Gobioidei</taxon>
        <taxon>Gobiidae</taxon>
        <taxon>Gobiinae</taxon>
        <taxon>Knipowitschia</taxon>
    </lineage>
</organism>
<keyword evidence="3" id="KW-1185">Reference proteome</keyword>
<gene>
    <name evidence="2" type="ORF">KC01_LOCUS19436</name>
</gene>
<name>A0AAV2KR49_KNICA</name>
<dbReference type="Proteomes" id="UP001497482">
    <property type="component" value="Chromosome 19"/>
</dbReference>
<dbReference type="EMBL" id="OZ035841">
    <property type="protein sequence ID" value="CAL1589824.1"/>
    <property type="molecule type" value="Genomic_DNA"/>
</dbReference>
<protein>
    <submittedName>
        <fullName evidence="2">Uncharacterized protein</fullName>
    </submittedName>
</protein>
<evidence type="ECO:0000256" key="1">
    <source>
        <dbReference type="SAM" id="MobiDB-lite"/>
    </source>
</evidence>
<feature type="region of interest" description="Disordered" evidence="1">
    <location>
        <begin position="1"/>
        <end position="149"/>
    </location>
</feature>
<feature type="compositionally biased region" description="Basic and acidic residues" evidence="1">
    <location>
        <begin position="95"/>
        <end position="147"/>
    </location>
</feature>
<feature type="compositionally biased region" description="Polar residues" evidence="1">
    <location>
        <begin position="74"/>
        <end position="90"/>
    </location>
</feature>
<evidence type="ECO:0000313" key="3">
    <source>
        <dbReference type="Proteomes" id="UP001497482"/>
    </source>
</evidence>
<reference evidence="2 3" key="1">
    <citation type="submission" date="2024-04" db="EMBL/GenBank/DDBJ databases">
        <authorList>
            <person name="Waldvogel A.-M."/>
            <person name="Schoenle A."/>
        </authorList>
    </citation>
    <scope>NUCLEOTIDE SEQUENCE [LARGE SCALE GENOMIC DNA]</scope>
</reference>
<feature type="compositionally biased region" description="Basic and acidic residues" evidence="1">
    <location>
        <begin position="62"/>
        <end position="73"/>
    </location>
</feature>
<dbReference type="AlphaFoldDB" id="A0AAV2KR49"/>
<sequence>MRRLMMAGQKQLSSSPTESSLSRDPAPESRLPHRPSTPGPLQVHSRSTPACAKVQKWSLKMDGLEKIDSEQKTEPQVSAKITDSTETKAQQNKRKREDAEPERPGPERTEPERPGPERTEPERTGPERTEPERTGPERPEPERKKTGVSEVIVILDDDDEKESPSTSASTHVFKIPEIPFWRRNTVKRVKTPPAIQRQRHPQPLFPANQMVFYETRQSVFIQSGEANRSRPLHQQRHSQPLASHLLPQQQAANQSCPHIPCAGMQHVRPTGSHQNQVVPNEVLLLVPSGHQGELHPPPLPQLIPLYRAPQTGTFDGERM</sequence>
<accession>A0AAV2KR49</accession>
<evidence type="ECO:0000313" key="2">
    <source>
        <dbReference type="EMBL" id="CAL1589824.1"/>
    </source>
</evidence>
<proteinExistence type="predicted"/>
<feature type="compositionally biased region" description="Low complexity" evidence="1">
    <location>
        <begin position="13"/>
        <end position="22"/>
    </location>
</feature>